<dbReference type="Pfam" id="PF02825">
    <property type="entry name" value="WWE"/>
    <property type="match status" value="1"/>
</dbReference>
<name>A0A815LEI5_9BILA</name>
<proteinExistence type="inferred from homology"/>
<dbReference type="SUPFAM" id="SSF56399">
    <property type="entry name" value="ADP-ribosylation"/>
    <property type="match status" value="1"/>
</dbReference>
<dbReference type="AlphaFoldDB" id="A0A815LEI5"/>
<evidence type="ECO:0000313" key="9">
    <source>
        <dbReference type="EMBL" id="CAF1408938.1"/>
    </source>
</evidence>
<dbReference type="Proteomes" id="UP000663834">
    <property type="component" value="Unassembled WGS sequence"/>
</dbReference>
<dbReference type="GO" id="GO:0016779">
    <property type="term" value="F:nucleotidyltransferase activity"/>
    <property type="evidence" value="ECO:0007669"/>
    <property type="project" value="UniProtKB-KW"/>
</dbReference>
<dbReference type="PROSITE" id="PS50918">
    <property type="entry name" value="WWE"/>
    <property type="match status" value="1"/>
</dbReference>
<dbReference type="EMBL" id="CAJNOW010004229">
    <property type="protein sequence ID" value="CAF1408938.1"/>
    <property type="molecule type" value="Genomic_DNA"/>
</dbReference>
<feature type="region of interest" description="Disordered" evidence="7">
    <location>
        <begin position="1"/>
        <end position="21"/>
    </location>
</feature>
<comment type="caution">
    <text evidence="9">The sequence shown here is derived from an EMBL/GenBank/DDBJ whole genome shotgun (WGS) entry which is preliminary data.</text>
</comment>
<evidence type="ECO:0000256" key="4">
    <source>
        <dbReference type="ARBA" id="ARBA00022695"/>
    </source>
</evidence>
<evidence type="ECO:0000256" key="7">
    <source>
        <dbReference type="SAM" id="MobiDB-lite"/>
    </source>
</evidence>
<evidence type="ECO:0000256" key="2">
    <source>
        <dbReference type="ARBA" id="ARBA00022676"/>
    </source>
</evidence>
<dbReference type="EC" id="2.4.2.31" evidence="6"/>
<dbReference type="GO" id="GO:0106274">
    <property type="term" value="F:NAD+-protein-arginine ADP-ribosyltransferase activity"/>
    <property type="evidence" value="ECO:0007669"/>
    <property type="project" value="UniProtKB-EC"/>
</dbReference>
<feature type="domain" description="WWE" evidence="8">
    <location>
        <begin position="38"/>
        <end position="119"/>
    </location>
</feature>
<reference evidence="9" key="1">
    <citation type="submission" date="2021-02" db="EMBL/GenBank/DDBJ databases">
        <authorList>
            <person name="Nowell W R."/>
        </authorList>
    </citation>
    <scope>NUCLEOTIDE SEQUENCE</scope>
</reference>
<protein>
    <recommendedName>
        <fullName evidence="6">NAD(P)(+)--arginine ADP-ribosyltransferase</fullName>
        <ecNumber evidence="6">2.4.2.31</ecNumber>
    </recommendedName>
    <alternativeName>
        <fullName evidence="6">Mono(ADP-ribosyl)transferase</fullName>
    </alternativeName>
</protein>
<dbReference type="InterPro" id="IPR037197">
    <property type="entry name" value="WWE_dom_sf"/>
</dbReference>
<dbReference type="SUPFAM" id="SSF117839">
    <property type="entry name" value="WWE domain"/>
    <property type="match status" value="1"/>
</dbReference>
<sequence length="384" mass="44357">MKQLLEDIQKPEQNEVGFQGADETPVIAAERPVERDCDNLAETLPTRQSIEWQRKPNNIRCSSSETDEWHSYSDVEVIIIEEAFQKRLKQALLDNYYIDFENFIEISYNNPEDQRVVKRTLKKRTMLGLMNDRFSQNPITPSTSFTKRLLADREPFFNAFYKHINLSDSLNLLSDGAKLGLLLEKAAQGLIIEAKHAGKQKEGEWMAQQLLTVTTLEEAWKCCARLYCMESFLYKKLNECMRLVGEEKHEAVSKSKVPTFGPLAFLLRSPKSSNATENITVHRGANLSNDQIEQYRNNIPNGTERRYAQFPAFTSSSRSRPKAEQFANNALFIIEISSFDGRDVSPYSNFDEEEQLIDPYFSFYIRSCNFVEVNNRWEIHLQSA</sequence>
<comment type="catalytic activity">
    <reaction evidence="5 6">
        <text>L-arginyl-[protein] + NAD(+) = N(omega)-(ADP-D-ribosyl)-L-arginyl-[protein] + nicotinamide + H(+)</text>
        <dbReference type="Rhea" id="RHEA:19149"/>
        <dbReference type="Rhea" id="RHEA-COMP:10532"/>
        <dbReference type="Rhea" id="RHEA-COMP:15087"/>
        <dbReference type="ChEBI" id="CHEBI:15378"/>
        <dbReference type="ChEBI" id="CHEBI:17154"/>
        <dbReference type="ChEBI" id="CHEBI:29965"/>
        <dbReference type="ChEBI" id="CHEBI:57540"/>
        <dbReference type="ChEBI" id="CHEBI:142554"/>
        <dbReference type="EC" id="2.4.2.31"/>
    </reaction>
</comment>
<dbReference type="Pfam" id="PF01129">
    <property type="entry name" value="ART"/>
    <property type="match status" value="1"/>
</dbReference>
<keyword evidence="2 6" id="KW-0328">Glycosyltransferase</keyword>
<keyword evidence="6" id="KW-0520">NAD</keyword>
<keyword evidence="4" id="KW-0548">Nucleotidyltransferase</keyword>
<dbReference type="Gene3D" id="3.30.720.50">
    <property type="match status" value="1"/>
</dbReference>
<accession>A0A815LEI5</accession>
<dbReference type="InterPro" id="IPR000768">
    <property type="entry name" value="ART"/>
</dbReference>
<dbReference type="InterPro" id="IPR004170">
    <property type="entry name" value="WWE_dom"/>
</dbReference>
<evidence type="ECO:0000313" key="10">
    <source>
        <dbReference type="Proteomes" id="UP000663834"/>
    </source>
</evidence>
<dbReference type="OrthoDB" id="423533at2759"/>
<organism evidence="9 10">
    <name type="scientific">Rotaria magnacalcarata</name>
    <dbReference type="NCBI Taxonomy" id="392030"/>
    <lineage>
        <taxon>Eukaryota</taxon>
        <taxon>Metazoa</taxon>
        <taxon>Spiralia</taxon>
        <taxon>Gnathifera</taxon>
        <taxon>Rotifera</taxon>
        <taxon>Eurotatoria</taxon>
        <taxon>Bdelloidea</taxon>
        <taxon>Philodinida</taxon>
        <taxon>Philodinidae</taxon>
        <taxon>Rotaria</taxon>
    </lineage>
</organism>
<comment type="similarity">
    <text evidence="1 6">Belongs to the Arg-specific ADP-ribosyltransferase family.</text>
</comment>
<keyword evidence="6" id="KW-0521">NADP</keyword>
<evidence type="ECO:0000259" key="8">
    <source>
        <dbReference type="PROSITE" id="PS50918"/>
    </source>
</evidence>
<dbReference type="PROSITE" id="PS51996">
    <property type="entry name" value="TR_MART"/>
    <property type="match status" value="1"/>
</dbReference>
<evidence type="ECO:0000256" key="5">
    <source>
        <dbReference type="ARBA" id="ARBA00047597"/>
    </source>
</evidence>
<dbReference type="Gene3D" id="3.90.176.10">
    <property type="entry name" value="Toxin ADP-ribosyltransferase, Chain A, domain 1"/>
    <property type="match status" value="1"/>
</dbReference>
<evidence type="ECO:0000256" key="3">
    <source>
        <dbReference type="ARBA" id="ARBA00022679"/>
    </source>
</evidence>
<gene>
    <name evidence="9" type="ORF">KQP761_LOCUS10047</name>
</gene>
<feature type="compositionally biased region" description="Basic and acidic residues" evidence="7">
    <location>
        <begin position="1"/>
        <end position="13"/>
    </location>
</feature>
<evidence type="ECO:0000256" key="6">
    <source>
        <dbReference type="RuleBase" id="RU361228"/>
    </source>
</evidence>
<evidence type="ECO:0000256" key="1">
    <source>
        <dbReference type="ARBA" id="ARBA00009558"/>
    </source>
</evidence>
<keyword evidence="3 6" id="KW-0808">Transferase</keyword>